<dbReference type="InterPro" id="IPR003593">
    <property type="entry name" value="AAA+_ATPase"/>
</dbReference>
<dbReference type="InterPro" id="IPR052381">
    <property type="entry name" value="AAA_domain_protein"/>
</dbReference>
<dbReference type="Gene3D" id="3.40.50.300">
    <property type="entry name" value="P-loop containing nucleotide triphosphate hydrolases"/>
    <property type="match status" value="1"/>
</dbReference>
<dbReference type="SUPFAM" id="SSF52540">
    <property type="entry name" value="P-loop containing nucleoside triphosphate hydrolases"/>
    <property type="match status" value="1"/>
</dbReference>
<gene>
    <name evidence="6" type="ORF">NG792_22010</name>
</gene>
<name>A0ABT2ND48_9CYAN</name>
<accession>A0ABT2ND48</accession>
<proteinExistence type="inferred from homology"/>
<keyword evidence="1" id="KW-0547">Nucleotide-binding</keyword>
<comment type="caution">
    <text evidence="6">The sequence shown here is derived from an EMBL/GenBank/DDBJ whole genome shotgun (WGS) entry which is preliminary data.</text>
</comment>
<evidence type="ECO:0000313" key="6">
    <source>
        <dbReference type="EMBL" id="MCT7980401.1"/>
    </source>
</evidence>
<dbReference type="RefSeq" id="WP_261236822.1">
    <property type="nucleotide sequence ID" value="NZ_JAMXFA010000037.1"/>
</dbReference>
<dbReference type="SMART" id="SM00382">
    <property type="entry name" value="AAA"/>
    <property type="match status" value="1"/>
</dbReference>
<evidence type="ECO:0000313" key="7">
    <source>
        <dbReference type="Proteomes" id="UP001525961"/>
    </source>
</evidence>
<organism evidence="6 7">
    <name type="scientific">Laspinema olomoucense D3b</name>
    <dbReference type="NCBI Taxonomy" id="2953688"/>
    <lineage>
        <taxon>Bacteria</taxon>
        <taxon>Bacillati</taxon>
        <taxon>Cyanobacteriota</taxon>
        <taxon>Cyanophyceae</taxon>
        <taxon>Oscillatoriophycideae</taxon>
        <taxon>Oscillatoriales</taxon>
        <taxon>Laspinemataceae</taxon>
        <taxon>Laspinema</taxon>
        <taxon>Laspinema olomoucense</taxon>
    </lineage>
</organism>
<dbReference type="InterPro" id="IPR003959">
    <property type="entry name" value="ATPase_AAA_core"/>
</dbReference>
<evidence type="ECO:0000256" key="1">
    <source>
        <dbReference type="ARBA" id="ARBA00022741"/>
    </source>
</evidence>
<evidence type="ECO:0000256" key="4">
    <source>
        <dbReference type="ARBA" id="ARBA00040480"/>
    </source>
</evidence>
<dbReference type="Proteomes" id="UP001525961">
    <property type="component" value="Unassembled WGS sequence"/>
</dbReference>
<keyword evidence="2" id="KW-0067">ATP-binding</keyword>
<reference evidence="6 7" key="1">
    <citation type="journal article" date="2022" name="Front. Microbiol.">
        <title>High genomic differentiation and limited gene flow indicate recent cryptic speciation within the genus Laspinema (cyanobacteria).</title>
        <authorList>
            <person name="Stanojkovic A."/>
            <person name="Skoupy S."/>
            <person name="Skaloud P."/>
            <person name="Dvorak P."/>
        </authorList>
    </citation>
    <scope>NUCLEOTIDE SEQUENCE [LARGE SCALE GENOMIC DNA]</scope>
    <source>
        <strain evidence="6 7">D3b</strain>
    </source>
</reference>
<dbReference type="PANTHER" id="PTHR42960:SF1">
    <property type="entry name" value="YCF46 PROTEIN"/>
    <property type="match status" value="1"/>
</dbReference>
<keyword evidence="7" id="KW-1185">Reference proteome</keyword>
<comment type="similarity">
    <text evidence="3">Belongs to the AAA ATPase family. Highly divergent.</text>
</comment>
<evidence type="ECO:0000259" key="5">
    <source>
        <dbReference type="SMART" id="SM00382"/>
    </source>
</evidence>
<dbReference type="Pfam" id="PF00004">
    <property type="entry name" value="AAA"/>
    <property type="match status" value="1"/>
</dbReference>
<protein>
    <recommendedName>
        <fullName evidence="4">Uncharacterized AAA domain-containing protein ycf46</fullName>
    </recommendedName>
</protein>
<sequence length="541" mass="60220">MELQQQLQKWLEAGTAVLGLLVPLSERNTALGAIARSGQHKSLPTYSLEGMQFRLVNPDGSWGANVNVNSGTFDCPLRVFDFLFDAPDGIYVIDNFQSLILDAAADWHSRERTWALISRILTVRDRFAALPGKRYLILLSSLEKKLPTDLARAIPQLQFTLPDLTKIGQFLHEFLPTQLSEVELGRIDVEAIAQNSRSLSLEEIKEGLRLWQGRVFGNFTLGEAMQQYRRQKLSESGIVLQPPRHLNDFGGLDNLKRATEQVKFGFSSAAQRYGLAKPKGWLLVGPPGTGKTHAAAVCAHRLGFELALVDTGSLVAAGVSYLQRLLRRVDACGSVVLYFDEFDKLFAGSQPGSSLENAEILGVLLTWLQDKQSDVFTIATLNRLRVLPPELTRAGRFDRIFYVGFPTAMERWHICKLHAARFDSRYVGEHDPLTMEEKQRWVDETLNCTGAEITHIVQQAAIARAAALVESDSDAPIELQLEDLLAQRRQLTPLYVRDCDRILAMENSVRGIAEPASIEDNSCFAPALTTFWGEPMESGVG</sequence>
<dbReference type="InterPro" id="IPR027417">
    <property type="entry name" value="P-loop_NTPase"/>
</dbReference>
<dbReference type="EMBL" id="JAMXFA010000037">
    <property type="protein sequence ID" value="MCT7980401.1"/>
    <property type="molecule type" value="Genomic_DNA"/>
</dbReference>
<evidence type="ECO:0000256" key="2">
    <source>
        <dbReference type="ARBA" id="ARBA00022840"/>
    </source>
</evidence>
<feature type="domain" description="AAA+ ATPase" evidence="5">
    <location>
        <begin position="277"/>
        <end position="407"/>
    </location>
</feature>
<dbReference type="PANTHER" id="PTHR42960">
    <property type="entry name" value="YCF46 PROTEIN"/>
    <property type="match status" value="1"/>
</dbReference>
<evidence type="ECO:0000256" key="3">
    <source>
        <dbReference type="ARBA" id="ARBA00038088"/>
    </source>
</evidence>